<keyword evidence="4 6" id="KW-1133">Transmembrane helix</keyword>
<feature type="transmembrane region" description="Helical" evidence="6">
    <location>
        <begin position="143"/>
        <end position="165"/>
    </location>
</feature>
<gene>
    <name evidence="7" type="ORF">SAMN05421677_11140</name>
</gene>
<evidence type="ECO:0000256" key="2">
    <source>
        <dbReference type="ARBA" id="ARBA00022475"/>
    </source>
</evidence>
<keyword evidence="5 6" id="KW-0472">Membrane</keyword>
<comment type="subcellular location">
    <subcellularLocation>
        <location evidence="1">Cell membrane</location>
        <topology evidence="1">Multi-pass membrane protein</topology>
    </subcellularLocation>
</comment>
<dbReference type="GO" id="GO:0005886">
    <property type="term" value="C:plasma membrane"/>
    <property type="evidence" value="ECO:0007669"/>
    <property type="project" value="UniProtKB-SubCell"/>
</dbReference>
<dbReference type="Pfam" id="PF06081">
    <property type="entry name" value="ArAE_1"/>
    <property type="match status" value="1"/>
</dbReference>
<evidence type="ECO:0000313" key="8">
    <source>
        <dbReference type="Proteomes" id="UP000198860"/>
    </source>
</evidence>
<dbReference type="Proteomes" id="UP000198860">
    <property type="component" value="Unassembled WGS sequence"/>
</dbReference>
<dbReference type="EMBL" id="FNIZ01000011">
    <property type="protein sequence ID" value="SDP05378.1"/>
    <property type="molecule type" value="Genomic_DNA"/>
</dbReference>
<keyword evidence="8" id="KW-1185">Reference proteome</keyword>
<keyword evidence="2" id="KW-1003">Cell membrane</keyword>
<feature type="transmembrane region" description="Helical" evidence="6">
    <location>
        <begin position="74"/>
        <end position="94"/>
    </location>
</feature>
<dbReference type="AlphaFoldDB" id="A0A1H0PL74"/>
<dbReference type="PANTHER" id="PTHR40064">
    <property type="entry name" value="MEMBRANE PROTEIN-RELATED"/>
    <property type="match status" value="1"/>
</dbReference>
<evidence type="ECO:0000256" key="6">
    <source>
        <dbReference type="SAM" id="Phobius"/>
    </source>
</evidence>
<evidence type="ECO:0000313" key="7">
    <source>
        <dbReference type="EMBL" id="SDP05378.1"/>
    </source>
</evidence>
<sequence>MFYRGLMTSYIWVIKMLHSLKKFKFLGSRTLKTGISVFLTALICGFFNLPIIFAVITAIVTIEHTAADSIKKAAVRFPASAIGALLATTFYGLLGKGALTFALVAMVTIAVCHKLKLDDGILVATITATAMIPDFQDQYVVSFFTRLGTTSIGIIISTFVNFFLLPPNYSPMIYKNINGLYNQAGLLLKRIISEVTAESKEKTRAIQRSYRQLTAHLEKTNQLSQYQREEWKYHRHSEEEMVAFQLSQRKLAAFQQIAYHLGNLQYVQTKASDFTNEEKELLLALTEEFTHVLSDPTHSINENQFEMVNKLDDAFWKWKEDHVIKQTGYRHHLPPQTILIYELLCFHDVLEELQNLSQKQEQLVKKCYLPDQS</sequence>
<name>A0A1H0PL74_HALAD</name>
<feature type="transmembrane region" description="Helical" evidence="6">
    <location>
        <begin position="35"/>
        <end position="62"/>
    </location>
</feature>
<reference evidence="8" key="1">
    <citation type="submission" date="2016-10" db="EMBL/GenBank/DDBJ databases">
        <authorList>
            <person name="Varghese N."/>
            <person name="Submissions S."/>
        </authorList>
    </citation>
    <scope>NUCLEOTIDE SEQUENCE [LARGE SCALE GENOMIC DNA]</scope>
    <source>
        <strain evidence="8">CGMCC 1.3703</strain>
    </source>
</reference>
<organism evidence="7 8">
    <name type="scientific">Halobacillus aidingensis</name>
    <dbReference type="NCBI Taxonomy" id="240303"/>
    <lineage>
        <taxon>Bacteria</taxon>
        <taxon>Bacillati</taxon>
        <taxon>Bacillota</taxon>
        <taxon>Bacilli</taxon>
        <taxon>Bacillales</taxon>
        <taxon>Bacillaceae</taxon>
        <taxon>Halobacillus</taxon>
    </lineage>
</organism>
<evidence type="ECO:0000256" key="5">
    <source>
        <dbReference type="ARBA" id="ARBA00023136"/>
    </source>
</evidence>
<evidence type="ECO:0000256" key="1">
    <source>
        <dbReference type="ARBA" id="ARBA00004651"/>
    </source>
</evidence>
<dbReference type="PANTHER" id="PTHR40064:SF1">
    <property type="entry name" value="MEMBRANE PROTEIN"/>
    <property type="match status" value="1"/>
</dbReference>
<dbReference type="InterPro" id="IPR010343">
    <property type="entry name" value="ArAE_1"/>
</dbReference>
<dbReference type="InterPro" id="IPR052984">
    <property type="entry name" value="UPF0421"/>
</dbReference>
<proteinExistence type="predicted"/>
<evidence type="ECO:0000256" key="3">
    <source>
        <dbReference type="ARBA" id="ARBA00022692"/>
    </source>
</evidence>
<dbReference type="STRING" id="240303.SAMN05421677_11140"/>
<accession>A0A1H0PL74</accession>
<evidence type="ECO:0000256" key="4">
    <source>
        <dbReference type="ARBA" id="ARBA00022989"/>
    </source>
</evidence>
<keyword evidence="3 6" id="KW-0812">Transmembrane</keyword>
<protein>
    <submittedName>
        <fullName evidence="7">Uncharacterized membrane protein YgaE, UPF0421/DUF939 family</fullName>
    </submittedName>
</protein>